<feature type="compositionally biased region" description="Low complexity" evidence="2">
    <location>
        <begin position="384"/>
        <end position="395"/>
    </location>
</feature>
<feature type="compositionally biased region" description="Polar residues" evidence="2">
    <location>
        <begin position="348"/>
        <end position="357"/>
    </location>
</feature>
<dbReference type="EMBL" id="RSCD01000028">
    <property type="protein sequence ID" value="RSH82170.1"/>
    <property type="molecule type" value="Genomic_DNA"/>
</dbReference>
<protein>
    <submittedName>
        <fullName evidence="3">Uncharacterized protein</fullName>
    </submittedName>
</protein>
<name>A0A427XTK6_9TREE</name>
<feature type="compositionally biased region" description="Basic and acidic residues" evidence="2">
    <location>
        <begin position="472"/>
        <end position="485"/>
    </location>
</feature>
<dbReference type="Proteomes" id="UP000279259">
    <property type="component" value="Unassembled WGS sequence"/>
</dbReference>
<feature type="compositionally biased region" description="Basic and acidic residues" evidence="2">
    <location>
        <begin position="528"/>
        <end position="538"/>
    </location>
</feature>
<evidence type="ECO:0000313" key="4">
    <source>
        <dbReference type="Proteomes" id="UP000279259"/>
    </source>
</evidence>
<feature type="region of interest" description="Disordered" evidence="2">
    <location>
        <begin position="281"/>
        <end position="404"/>
    </location>
</feature>
<reference evidence="3 4" key="1">
    <citation type="submission" date="2018-11" db="EMBL/GenBank/DDBJ databases">
        <title>Genome sequence of Saitozyma podzolica DSM 27192.</title>
        <authorList>
            <person name="Aliyu H."/>
            <person name="Gorte O."/>
            <person name="Ochsenreither K."/>
        </authorList>
    </citation>
    <scope>NUCLEOTIDE SEQUENCE [LARGE SCALE GENOMIC DNA]</scope>
    <source>
        <strain evidence="3 4">DSM 27192</strain>
    </source>
</reference>
<sequence>MPRGHSSRSKRVITPQPSVDITAVKIKFEERDGEYILTSNYTTLLAKTRPHVVTLLGRKGIASCTGRAESLEQTLLADWDYISDIQSSDFARLKLAVDREASLIGGLVEERENALAESKTSVGNGGDNLLQEYSWYSRAIAAQTFVLLGSIVGSLERGAEQKFAKLLRDFDSKIMQDIADDSTEQHDSDMLAFKRLRAQQLATKKLGLDRSALGASFQNGLNFYERQAAEARTISEQANKAAQDALKNMKARYKEESTREELRRIRSASLKELCRELSRYCSSDPDPQEWRETDSKALKVEPLIPETQEGQKTEQVTEHGQAEAESTVGPTNAPKSKKKKKAWYGHKQAQTAESSFSRPAVRTGWQPTQPDDDTNNAPWQKVESASGSKSSGSPGRLIGETPGPYAQYGWTFNDMFHRNIVIGKDSKIHKRAMKPDPDFGSHPLLSRAAASFFLTTNSETASELALSPDQTQAREEWRERADQRNADWANIWDQSVLTKGQSGGSETVDREVPQQGIEDSDAESEANDGEHADLPEAA</sequence>
<gene>
    <name evidence="3" type="ORF">EHS25_006103</name>
</gene>
<feature type="compositionally biased region" description="Basic and acidic residues" evidence="2">
    <location>
        <begin position="288"/>
        <end position="299"/>
    </location>
</feature>
<evidence type="ECO:0000256" key="1">
    <source>
        <dbReference type="SAM" id="Coils"/>
    </source>
</evidence>
<accession>A0A427XTK6</accession>
<proteinExistence type="predicted"/>
<feature type="region of interest" description="Disordered" evidence="2">
    <location>
        <begin position="459"/>
        <end position="538"/>
    </location>
</feature>
<comment type="caution">
    <text evidence="3">The sequence shown here is derived from an EMBL/GenBank/DDBJ whole genome shotgun (WGS) entry which is preliminary data.</text>
</comment>
<organism evidence="3 4">
    <name type="scientific">Saitozyma podzolica</name>
    <dbReference type="NCBI Taxonomy" id="1890683"/>
    <lineage>
        <taxon>Eukaryota</taxon>
        <taxon>Fungi</taxon>
        <taxon>Dikarya</taxon>
        <taxon>Basidiomycota</taxon>
        <taxon>Agaricomycotina</taxon>
        <taxon>Tremellomycetes</taxon>
        <taxon>Tremellales</taxon>
        <taxon>Trimorphomycetaceae</taxon>
        <taxon>Saitozyma</taxon>
    </lineage>
</organism>
<feature type="coiled-coil region" evidence="1">
    <location>
        <begin position="221"/>
        <end position="259"/>
    </location>
</feature>
<dbReference type="AlphaFoldDB" id="A0A427XTK6"/>
<feature type="compositionally biased region" description="Acidic residues" evidence="2">
    <location>
        <begin position="518"/>
        <end position="527"/>
    </location>
</feature>
<keyword evidence="4" id="KW-1185">Reference proteome</keyword>
<evidence type="ECO:0000313" key="3">
    <source>
        <dbReference type="EMBL" id="RSH82170.1"/>
    </source>
</evidence>
<feature type="compositionally biased region" description="Basic and acidic residues" evidence="2">
    <location>
        <begin position="309"/>
        <end position="322"/>
    </location>
</feature>
<keyword evidence="1" id="KW-0175">Coiled coil</keyword>
<feature type="compositionally biased region" description="Basic residues" evidence="2">
    <location>
        <begin position="335"/>
        <end position="344"/>
    </location>
</feature>
<evidence type="ECO:0000256" key="2">
    <source>
        <dbReference type="SAM" id="MobiDB-lite"/>
    </source>
</evidence>